<dbReference type="RefSeq" id="XP_041198494.1">
    <property type="nucleotide sequence ID" value="XM_041337964.1"/>
</dbReference>
<dbReference type="AlphaFoldDB" id="A0A9P7ELN3"/>
<accession>A0A9P7ELN3</accession>
<dbReference type="Proteomes" id="UP000807769">
    <property type="component" value="Unassembled WGS sequence"/>
</dbReference>
<evidence type="ECO:0000313" key="2">
    <source>
        <dbReference type="Proteomes" id="UP000807769"/>
    </source>
</evidence>
<sequence length="237" mass="27633">MKFKKIYNAMGLQCTQQQNHSIESICDAMMDLHKAYPNAGAQEMVSLLFHEKDMSVKVFDLNVVILYFAAFEVELATGVNNLFTVDQHNKWLHFSLALHTGIELFSVWHLNQNPQLILMYYLDTIEKLDILMITQSDPGSENYGIANAHTMLHQMYDVSLQDTLQYWWIHTKKNVTPKITWSQLHYRYQDHINNTVKRHDHNKVLPHGIPNLIYESPEDFGALDFKVTIDQDTIDHV</sequence>
<name>A0A9P7ELN3_9AGAM</name>
<evidence type="ECO:0000313" key="1">
    <source>
        <dbReference type="EMBL" id="KAG1824777.1"/>
    </source>
</evidence>
<keyword evidence="2" id="KW-1185">Reference proteome</keyword>
<gene>
    <name evidence="1" type="ORF">BJ212DRAFT_1444466</name>
</gene>
<dbReference type="EMBL" id="JABBWG010000003">
    <property type="protein sequence ID" value="KAG1824777.1"/>
    <property type="molecule type" value="Genomic_DNA"/>
</dbReference>
<organism evidence="1 2">
    <name type="scientific">Suillus subaureus</name>
    <dbReference type="NCBI Taxonomy" id="48587"/>
    <lineage>
        <taxon>Eukaryota</taxon>
        <taxon>Fungi</taxon>
        <taxon>Dikarya</taxon>
        <taxon>Basidiomycota</taxon>
        <taxon>Agaricomycotina</taxon>
        <taxon>Agaricomycetes</taxon>
        <taxon>Agaricomycetidae</taxon>
        <taxon>Boletales</taxon>
        <taxon>Suillineae</taxon>
        <taxon>Suillaceae</taxon>
        <taxon>Suillus</taxon>
    </lineage>
</organism>
<protein>
    <submittedName>
        <fullName evidence="1">Uncharacterized protein</fullName>
    </submittedName>
</protein>
<reference evidence="1" key="1">
    <citation type="journal article" date="2020" name="New Phytol.">
        <title>Comparative genomics reveals dynamic genome evolution in host specialist ectomycorrhizal fungi.</title>
        <authorList>
            <person name="Lofgren L.A."/>
            <person name="Nguyen N.H."/>
            <person name="Vilgalys R."/>
            <person name="Ruytinx J."/>
            <person name="Liao H.L."/>
            <person name="Branco S."/>
            <person name="Kuo A."/>
            <person name="LaButti K."/>
            <person name="Lipzen A."/>
            <person name="Andreopoulos W."/>
            <person name="Pangilinan J."/>
            <person name="Riley R."/>
            <person name="Hundley H."/>
            <person name="Na H."/>
            <person name="Barry K."/>
            <person name="Grigoriev I.V."/>
            <person name="Stajich J.E."/>
            <person name="Kennedy P.G."/>
        </authorList>
    </citation>
    <scope>NUCLEOTIDE SEQUENCE</scope>
    <source>
        <strain evidence="1">MN1</strain>
    </source>
</reference>
<dbReference type="OrthoDB" id="5946233at2759"/>
<dbReference type="GeneID" id="64631980"/>
<proteinExistence type="predicted"/>
<comment type="caution">
    <text evidence="1">The sequence shown here is derived from an EMBL/GenBank/DDBJ whole genome shotgun (WGS) entry which is preliminary data.</text>
</comment>